<dbReference type="AlphaFoldDB" id="A0AAP0NPZ2"/>
<proteinExistence type="predicted"/>
<comment type="caution">
    <text evidence="1">The sequence shown here is derived from an EMBL/GenBank/DDBJ whole genome shotgun (WGS) entry which is preliminary data.</text>
</comment>
<gene>
    <name evidence="1" type="ORF">Syun_021705</name>
</gene>
<reference evidence="1 2" key="1">
    <citation type="submission" date="2024-01" db="EMBL/GenBank/DDBJ databases">
        <title>Genome assemblies of Stephania.</title>
        <authorList>
            <person name="Yang L."/>
        </authorList>
    </citation>
    <scope>NUCLEOTIDE SEQUENCE [LARGE SCALE GENOMIC DNA]</scope>
    <source>
        <strain evidence="1">YNDBR</strain>
        <tissue evidence="1">Leaf</tissue>
    </source>
</reference>
<dbReference type="Proteomes" id="UP001420932">
    <property type="component" value="Unassembled WGS sequence"/>
</dbReference>
<evidence type="ECO:0000313" key="1">
    <source>
        <dbReference type="EMBL" id="KAK9114908.1"/>
    </source>
</evidence>
<name>A0AAP0NPZ2_9MAGN</name>
<sequence length="82" mass="9361">MYQHPHFPPLSKKLVVCYTTLSRHSCSGVWHSPELIDFPSFASLETHAEIVEALRETAVDHLVIVSSYFLKRSFVEESVDLT</sequence>
<dbReference type="EMBL" id="JBBNAF010000009">
    <property type="protein sequence ID" value="KAK9114908.1"/>
    <property type="molecule type" value="Genomic_DNA"/>
</dbReference>
<accession>A0AAP0NPZ2</accession>
<organism evidence="1 2">
    <name type="scientific">Stephania yunnanensis</name>
    <dbReference type="NCBI Taxonomy" id="152371"/>
    <lineage>
        <taxon>Eukaryota</taxon>
        <taxon>Viridiplantae</taxon>
        <taxon>Streptophyta</taxon>
        <taxon>Embryophyta</taxon>
        <taxon>Tracheophyta</taxon>
        <taxon>Spermatophyta</taxon>
        <taxon>Magnoliopsida</taxon>
        <taxon>Ranunculales</taxon>
        <taxon>Menispermaceae</taxon>
        <taxon>Menispermoideae</taxon>
        <taxon>Cissampelideae</taxon>
        <taxon>Stephania</taxon>
    </lineage>
</organism>
<evidence type="ECO:0000313" key="2">
    <source>
        <dbReference type="Proteomes" id="UP001420932"/>
    </source>
</evidence>
<keyword evidence="2" id="KW-1185">Reference proteome</keyword>
<protein>
    <submittedName>
        <fullName evidence="1">Uncharacterized protein</fullName>
    </submittedName>
</protein>